<protein>
    <submittedName>
        <fullName evidence="2">Uncharacterized protein</fullName>
    </submittedName>
</protein>
<comment type="caution">
    <text evidence="2">The sequence shown here is derived from an EMBL/GenBank/DDBJ whole genome shotgun (WGS) entry which is preliminary data.</text>
</comment>
<dbReference type="AlphaFoldDB" id="A0A6A5HRV6"/>
<evidence type="ECO:0000256" key="1">
    <source>
        <dbReference type="SAM" id="MobiDB-lite"/>
    </source>
</evidence>
<dbReference type="KEGG" id="crq:GCK72_001191"/>
<accession>A0A6A5HRV6</accession>
<dbReference type="EMBL" id="WUAV01000001">
    <property type="protein sequence ID" value="KAF1769374.1"/>
    <property type="molecule type" value="Genomic_DNA"/>
</dbReference>
<proteinExistence type="predicted"/>
<reference evidence="2 3" key="1">
    <citation type="submission" date="2019-12" db="EMBL/GenBank/DDBJ databases">
        <title>Chromosome-level assembly of the Caenorhabditis remanei genome.</title>
        <authorList>
            <person name="Teterina A.A."/>
            <person name="Willis J.H."/>
            <person name="Phillips P.C."/>
        </authorList>
    </citation>
    <scope>NUCLEOTIDE SEQUENCE [LARGE SCALE GENOMIC DNA]</scope>
    <source>
        <strain evidence="2 3">PX506</strain>
        <tissue evidence="2">Whole organism</tissue>
    </source>
</reference>
<sequence>MGILYLFDFNNKSRKFKKFEFSAISPLHHRLVKSTPNLVSSESTIDVQLSETIQVSVVTKKEEHWDVGLSTKMECRKRSKNIAITTRQKIEMKIVRRPYEEATVYTPSDLDYVIAIANYLSDLFKTSFGEIVIDIQEKEISEVHLLNDNSSDGMDIVRKDGLLATIVQRDYVFKFLVWHERFSKDDDVQDNGGDEEEENEDDDDVGREDVDEKGSHQRINLSFSSDLLKNTVFLLPLRHC</sequence>
<dbReference type="CTD" id="78773238"/>
<organism evidence="2 3">
    <name type="scientific">Caenorhabditis remanei</name>
    <name type="common">Caenorhabditis vulgaris</name>
    <dbReference type="NCBI Taxonomy" id="31234"/>
    <lineage>
        <taxon>Eukaryota</taxon>
        <taxon>Metazoa</taxon>
        <taxon>Ecdysozoa</taxon>
        <taxon>Nematoda</taxon>
        <taxon>Chromadorea</taxon>
        <taxon>Rhabditida</taxon>
        <taxon>Rhabditina</taxon>
        <taxon>Rhabditomorpha</taxon>
        <taxon>Rhabditoidea</taxon>
        <taxon>Rhabditidae</taxon>
        <taxon>Peloderinae</taxon>
        <taxon>Caenorhabditis</taxon>
    </lineage>
</organism>
<name>A0A6A5HRV6_CAERE</name>
<gene>
    <name evidence="2" type="ORF">GCK72_001191</name>
</gene>
<feature type="compositionally biased region" description="Acidic residues" evidence="1">
    <location>
        <begin position="187"/>
        <end position="206"/>
    </location>
</feature>
<dbReference type="GeneID" id="78773238"/>
<dbReference type="RefSeq" id="XP_053591516.1">
    <property type="nucleotide sequence ID" value="XM_053722871.1"/>
</dbReference>
<evidence type="ECO:0000313" key="3">
    <source>
        <dbReference type="Proteomes" id="UP000483820"/>
    </source>
</evidence>
<feature type="region of interest" description="Disordered" evidence="1">
    <location>
        <begin position="186"/>
        <end position="216"/>
    </location>
</feature>
<dbReference type="Proteomes" id="UP000483820">
    <property type="component" value="Chromosome I"/>
</dbReference>
<evidence type="ECO:0000313" key="2">
    <source>
        <dbReference type="EMBL" id="KAF1769374.1"/>
    </source>
</evidence>